<dbReference type="STRING" id="286115.A0A507D2K4"/>
<dbReference type="PANTHER" id="PTHR38134:SF2">
    <property type="entry name" value="GALACTOKINASE"/>
    <property type="match status" value="1"/>
</dbReference>
<dbReference type="Proteomes" id="UP000317494">
    <property type="component" value="Unassembled WGS sequence"/>
</dbReference>
<dbReference type="EMBL" id="QEAN01000149">
    <property type="protein sequence ID" value="TPX45654.1"/>
    <property type="molecule type" value="Genomic_DNA"/>
</dbReference>
<accession>A0A507D2K4</accession>
<organism evidence="1 2">
    <name type="scientific">Synchytrium endobioticum</name>
    <dbReference type="NCBI Taxonomy" id="286115"/>
    <lineage>
        <taxon>Eukaryota</taxon>
        <taxon>Fungi</taxon>
        <taxon>Fungi incertae sedis</taxon>
        <taxon>Chytridiomycota</taxon>
        <taxon>Chytridiomycota incertae sedis</taxon>
        <taxon>Chytridiomycetes</taxon>
        <taxon>Synchytriales</taxon>
        <taxon>Synchytriaceae</taxon>
        <taxon>Synchytrium</taxon>
    </lineage>
</organism>
<keyword evidence="2" id="KW-1185">Reference proteome</keyword>
<evidence type="ECO:0008006" key="3">
    <source>
        <dbReference type="Google" id="ProtNLM"/>
    </source>
</evidence>
<evidence type="ECO:0000313" key="2">
    <source>
        <dbReference type="Proteomes" id="UP000317494"/>
    </source>
</evidence>
<reference evidence="1 2" key="1">
    <citation type="journal article" date="2019" name="Sci. Rep.">
        <title>Comparative genomics of chytrid fungi reveal insights into the obligate biotrophic and pathogenic lifestyle of Synchytrium endobioticum.</title>
        <authorList>
            <person name="van de Vossenberg B.T.L.H."/>
            <person name="Warris S."/>
            <person name="Nguyen H.D.T."/>
            <person name="van Gent-Pelzer M.P.E."/>
            <person name="Joly D.L."/>
            <person name="van de Geest H.C."/>
            <person name="Bonants P.J.M."/>
            <person name="Smith D.S."/>
            <person name="Levesque C.A."/>
            <person name="van der Lee T.A.J."/>
        </authorList>
    </citation>
    <scope>NUCLEOTIDE SEQUENCE [LARGE SCALE GENOMIC DNA]</scope>
    <source>
        <strain evidence="1 2">MB42</strain>
    </source>
</reference>
<sequence>MLSPILFEHGNPKVRCSHVEVMPAMKHSQEDNTKPMLAYYVSGHGFGHATRVIPIVAELIKRNEFGTIIIITSAPPFLFDTLVSTGHAVLRRVNIDVGVIQTDAVSVDRQKTVRALNEFISNGSYDELILNEVQWLQTMQIGMVLMDAPFLPAVAAKQCNIPSTMITNFCFDNIYSSLCTSPTTLESHLLKTIYAAYEQTTYLIKLPGETPLPSFANHVPHTIHRVPLVVRRNAKSSTQVRKELGIPLRSKVILICFGGHQLLEGADGWSFDEIFPDDSWYGLVVGLDMKDLHGERSQRLKALSQTAYLPDYINCSDVILGKIGYGICSEVVAHQKPLIYIKRSGWAEEEGLLNNLMVPYGSGAFEMSYTDFTNGKWTDCIEKAICHRNCKSPRQEITLDGAEKVVDLVGYLMAEHCSIEL</sequence>
<gene>
    <name evidence="1" type="ORF">SeMB42_g03922</name>
</gene>
<dbReference type="VEuPathDB" id="FungiDB:SeMB42_g03922"/>
<dbReference type="SUPFAM" id="SSF53756">
    <property type="entry name" value="UDP-Glycosyltransferase/glycogen phosphorylase"/>
    <property type="match status" value="1"/>
</dbReference>
<name>A0A507D2K4_9FUNG</name>
<proteinExistence type="predicted"/>
<dbReference type="PANTHER" id="PTHR38134">
    <property type="entry name" value="SLR1395 PROTEIN"/>
    <property type="match status" value="1"/>
</dbReference>
<dbReference type="AlphaFoldDB" id="A0A507D2K4"/>
<evidence type="ECO:0000313" key="1">
    <source>
        <dbReference type="EMBL" id="TPX45654.1"/>
    </source>
</evidence>
<dbReference type="InterPro" id="IPR053205">
    <property type="entry name" value="GHMP_kinase_L-arabinokinase"/>
</dbReference>
<protein>
    <recommendedName>
        <fullName evidence="3">L-arabinokinase</fullName>
    </recommendedName>
</protein>
<comment type="caution">
    <text evidence="1">The sequence shown here is derived from an EMBL/GenBank/DDBJ whole genome shotgun (WGS) entry which is preliminary data.</text>
</comment>